<sequence length="235" mass="25709">MSHERNTLSQIHARNSEQLPIYTHPGSADAPQAVYPPPFMTVPIGGVQPQLIQDAPAPRPIGRLPIMDCVQAQLLHDAPQAVYPAPQMIGGKLPMVDCLQPQDVQRQHPEWPSQIAHQSSHPETATHPASAAVALLQTEIQSHHVTREMLHSTEQRRLQAEQACTRLESDCYAWAAAYNSLTAALQHCSKEYSRVANEILTLVDRTHSGQPEASLNVDSTDTSLTLIQGLGPAPK</sequence>
<dbReference type="EMBL" id="MU006627">
    <property type="protein sequence ID" value="KAF2741742.1"/>
    <property type="molecule type" value="Genomic_DNA"/>
</dbReference>
<reference evidence="1" key="1">
    <citation type="journal article" date="2020" name="Stud. Mycol.">
        <title>101 Dothideomycetes genomes: a test case for predicting lifestyles and emergence of pathogens.</title>
        <authorList>
            <person name="Haridas S."/>
            <person name="Albert R."/>
            <person name="Binder M."/>
            <person name="Bloem J."/>
            <person name="Labutti K."/>
            <person name="Salamov A."/>
            <person name="Andreopoulos B."/>
            <person name="Baker S."/>
            <person name="Barry K."/>
            <person name="Bills G."/>
            <person name="Bluhm B."/>
            <person name="Cannon C."/>
            <person name="Castanera R."/>
            <person name="Culley D."/>
            <person name="Daum C."/>
            <person name="Ezra D."/>
            <person name="Gonzalez J."/>
            <person name="Henrissat B."/>
            <person name="Kuo A."/>
            <person name="Liang C."/>
            <person name="Lipzen A."/>
            <person name="Lutzoni F."/>
            <person name="Magnuson J."/>
            <person name="Mondo S."/>
            <person name="Nolan M."/>
            <person name="Ohm R."/>
            <person name="Pangilinan J."/>
            <person name="Park H.-J."/>
            <person name="Ramirez L."/>
            <person name="Alfaro M."/>
            <person name="Sun H."/>
            <person name="Tritt A."/>
            <person name="Yoshinaga Y."/>
            <person name="Zwiers L.-H."/>
            <person name="Turgeon B."/>
            <person name="Goodwin S."/>
            <person name="Spatafora J."/>
            <person name="Crous P."/>
            <person name="Grigoriev I."/>
        </authorList>
    </citation>
    <scope>NUCLEOTIDE SEQUENCE</scope>
    <source>
        <strain evidence="1">CBS 119925</strain>
    </source>
</reference>
<dbReference type="AlphaFoldDB" id="A0A6A6UTW2"/>
<keyword evidence="2" id="KW-1185">Reference proteome</keyword>
<proteinExistence type="predicted"/>
<name>A0A6A6UTW2_9PLEO</name>
<accession>A0A6A6UTW2</accession>
<dbReference type="Proteomes" id="UP000799440">
    <property type="component" value="Unassembled WGS sequence"/>
</dbReference>
<evidence type="ECO:0000313" key="2">
    <source>
        <dbReference type="Proteomes" id="UP000799440"/>
    </source>
</evidence>
<dbReference type="OrthoDB" id="3792715at2759"/>
<protein>
    <submittedName>
        <fullName evidence="1">Uncharacterized protein</fullName>
    </submittedName>
</protein>
<evidence type="ECO:0000313" key="1">
    <source>
        <dbReference type="EMBL" id="KAF2741742.1"/>
    </source>
</evidence>
<gene>
    <name evidence="1" type="ORF">M011DRAFT_514180</name>
</gene>
<organism evidence="1 2">
    <name type="scientific">Sporormia fimetaria CBS 119925</name>
    <dbReference type="NCBI Taxonomy" id="1340428"/>
    <lineage>
        <taxon>Eukaryota</taxon>
        <taxon>Fungi</taxon>
        <taxon>Dikarya</taxon>
        <taxon>Ascomycota</taxon>
        <taxon>Pezizomycotina</taxon>
        <taxon>Dothideomycetes</taxon>
        <taxon>Pleosporomycetidae</taxon>
        <taxon>Pleosporales</taxon>
        <taxon>Sporormiaceae</taxon>
        <taxon>Sporormia</taxon>
    </lineage>
</organism>